<comment type="pathway">
    <text evidence="1 4">Carotenoid biosynthesis.</text>
</comment>
<reference evidence="6 7" key="1">
    <citation type="submission" date="2013-10" db="EMBL/GenBank/DDBJ databases">
        <title>Complete genome sequence of Corynebacterium lactis DSM 45799(T), isolated from raw cow milk.</title>
        <authorList>
            <person name="Ruckert C."/>
            <person name="Albersmeier A."/>
            <person name="Lipski A."/>
            <person name="Kalinowski J."/>
        </authorList>
    </citation>
    <scope>NUCLEOTIDE SEQUENCE [LARGE SCALE GENOMIC DNA]</scope>
    <source>
        <strain evidence="6 7">RW2-5</strain>
    </source>
</reference>
<dbReference type="KEGG" id="clw:CLAC_07940"/>
<dbReference type="PANTHER" id="PTHR43734">
    <property type="entry name" value="PHYTOENE DESATURASE"/>
    <property type="match status" value="1"/>
</dbReference>
<dbReference type="InterPro" id="IPR014105">
    <property type="entry name" value="Carotenoid/retinoid_OxRdtase"/>
</dbReference>
<evidence type="ECO:0000256" key="4">
    <source>
        <dbReference type="RuleBase" id="RU362075"/>
    </source>
</evidence>
<feature type="domain" description="Amine oxidase" evidence="5">
    <location>
        <begin position="31"/>
        <end position="550"/>
    </location>
</feature>
<dbReference type="STRING" id="1408189.CLAC_07940"/>
<organism evidence="6 7">
    <name type="scientific">Corynebacterium lactis RW2-5</name>
    <dbReference type="NCBI Taxonomy" id="1408189"/>
    <lineage>
        <taxon>Bacteria</taxon>
        <taxon>Bacillati</taxon>
        <taxon>Actinomycetota</taxon>
        <taxon>Actinomycetes</taxon>
        <taxon>Mycobacteriales</taxon>
        <taxon>Corynebacteriaceae</taxon>
        <taxon>Corynebacterium</taxon>
    </lineage>
</organism>
<proteinExistence type="inferred from homology"/>
<keyword evidence="3 4" id="KW-0560">Oxidoreductase</keyword>
<evidence type="ECO:0000313" key="6">
    <source>
        <dbReference type="EMBL" id="ALA67654.1"/>
    </source>
</evidence>
<keyword evidence="2 4" id="KW-0125">Carotenoid biosynthesis</keyword>
<dbReference type="InterPro" id="IPR002937">
    <property type="entry name" value="Amino_oxidase"/>
</dbReference>
<sequence length="556" mass="59480">MIKQNRPRQATLPPSESGASRPHVVIVGAGLSGLTAGLYATAAGYRVTVVEREHFIGGRCATETVSTQLTDGPVSARFDTGATVWTMPGLVEEAVAAVGLSINDIDESFHALPVTPSYHAQFADCGGLDVFSEESAMAAELRRFGASERTVRGYSKLRVWFKGLFDASFANFMSRSFDRVTDLITGPGALSDLVKLMKLGAFGPLERKVHDFLDDSELTRVFSFQALYAGVAPAKARAVYGCISHMDTSLGVFVPRSERFGNEMGAVARILAEALTRAGGSIVLGTRVMGLRLNDEGLVSAVQVDRGVEAGDDATGALEDIAAQAVICTPDLPVVQGWMNEAGRQQKRRLIPLRFSPSAVVAHGLVPTDIAAGWPRRHHLISFGHEWDKTFREISSPSGGAIMSDPSLLVTRPAVTSPERVVQDSSGREFEPVSVLAPCPNLDSAAVDWDAVKDAYVMELASVLEERGFFGISEHWKVGRIDSPNDWLRRGMGAGSPFGLAHLFRQTGPFRPRNFSPAMPGNVILAGSTTVPGVGVPTVMISGRLAAERLGPLASH</sequence>
<protein>
    <submittedName>
        <fullName evidence="6">Phytoene dehydrogenase</fullName>
    </submittedName>
</protein>
<accession>A0A0K2H0U5</accession>
<dbReference type="InterPro" id="IPR036188">
    <property type="entry name" value="FAD/NAD-bd_sf"/>
</dbReference>
<evidence type="ECO:0000259" key="5">
    <source>
        <dbReference type="Pfam" id="PF01593"/>
    </source>
</evidence>
<evidence type="ECO:0000313" key="7">
    <source>
        <dbReference type="Proteomes" id="UP000058446"/>
    </source>
</evidence>
<dbReference type="Proteomes" id="UP000058446">
    <property type="component" value="Chromosome"/>
</dbReference>
<keyword evidence="7" id="KW-1185">Reference proteome</keyword>
<evidence type="ECO:0000256" key="3">
    <source>
        <dbReference type="ARBA" id="ARBA00023002"/>
    </source>
</evidence>
<gene>
    <name evidence="6" type="ORF">CLAC_07940</name>
</gene>
<dbReference type="AlphaFoldDB" id="A0A0K2H0U5"/>
<evidence type="ECO:0000256" key="1">
    <source>
        <dbReference type="ARBA" id="ARBA00004829"/>
    </source>
</evidence>
<dbReference type="Pfam" id="PF01593">
    <property type="entry name" value="Amino_oxidase"/>
    <property type="match status" value="1"/>
</dbReference>
<dbReference type="GO" id="GO:0016117">
    <property type="term" value="P:carotenoid biosynthetic process"/>
    <property type="evidence" value="ECO:0007669"/>
    <property type="project" value="UniProtKB-KW"/>
</dbReference>
<dbReference type="PATRIC" id="fig|1408189.4.peg.1591"/>
<dbReference type="Gene3D" id="3.50.50.60">
    <property type="entry name" value="FAD/NAD(P)-binding domain"/>
    <property type="match status" value="1"/>
</dbReference>
<dbReference type="EMBL" id="CP006841">
    <property type="protein sequence ID" value="ALA67654.1"/>
    <property type="molecule type" value="Genomic_DNA"/>
</dbReference>
<dbReference type="SUPFAM" id="SSF51905">
    <property type="entry name" value="FAD/NAD(P)-binding domain"/>
    <property type="match status" value="1"/>
</dbReference>
<dbReference type="PANTHER" id="PTHR43734:SF1">
    <property type="entry name" value="PHYTOENE DESATURASE"/>
    <property type="match status" value="1"/>
</dbReference>
<dbReference type="RefSeq" id="WP_053412424.1">
    <property type="nucleotide sequence ID" value="NZ_CP006841.1"/>
</dbReference>
<evidence type="ECO:0000256" key="2">
    <source>
        <dbReference type="ARBA" id="ARBA00022746"/>
    </source>
</evidence>
<comment type="similarity">
    <text evidence="4">Belongs to the carotenoid/retinoid oxidoreductase family.</text>
</comment>
<dbReference type="NCBIfam" id="TIGR02734">
    <property type="entry name" value="crtI_fam"/>
    <property type="match status" value="1"/>
</dbReference>
<dbReference type="GO" id="GO:0016491">
    <property type="term" value="F:oxidoreductase activity"/>
    <property type="evidence" value="ECO:0007669"/>
    <property type="project" value="UniProtKB-KW"/>
</dbReference>
<name>A0A0K2H0U5_9CORY</name>
<dbReference type="OrthoDB" id="9774675at2"/>